<name>A0A2I0SHF7_9ACTN</name>
<proteinExistence type="predicted"/>
<protein>
    <submittedName>
        <fullName evidence="1">Uncharacterized protein</fullName>
    </submittedName>
</protein>
<dbReference type="AlphaFoldDB" id="A0A2I0SHF7"/>
<organism evidence="1 2">
    <name type="scientific">Streptomyces populi</name>
    <dbReference type="NCBI Taxonomy" id="2058924"/>
    <lineage>
        <taxon>Bacteria</taxon>
        <taxon>Bacillati</taxon>
        <taxon>Actinomycetota</taxon>
        <taxon>Actinomycetes</taxon>
        <taxon>Kitasatosporales</taxon>
        <taxon>Streptomycetaceae</taxon>
        <taxon>Streptomyces</taxon>
    </lineage>
</organism>
<dbReference type="Proteomes" id="UP000236178">
    <property type="component" value="Unassembled WGS sequence"/>
</dbReference>
<dbReference type="EMBL" id="PJOS01000077">
    <property type="protein sequence ID" value="PKT69356.1"/>
    <property type="molecule type" value="Genomic_DNA"/>
</dbReference>
<comment type="caution">
    <text evidence="1">The sequence shown here is derived from an EMBL/GenBank/DDBJ whole genome shotgun (WGS) entry which is preliminary data.</text>
</comment>
<reference evidence="1 2" key="1">
    <citation type="submission" date="2017-12" db="EMBL/GenBank/DDBJ databases">
        <title>Streptomyces populusis sp. nov., a novel endophytic actinobacterium isolated from stems of Populus adenopoda Maxim.</title>
        <authorList>
            <person name="Wang Z."/>
        </authorList>
    </citation>
    <scope>NUCLEOTIDE SEQUENCE [LARGE SCALE GENOMIC DNA]</scope>
    <source>
        <strain evidence="1 2">A249</strain>
    </source>
</reference>
<dbReference type="OrthoDB" id="4186643at2"/>
<keyword evidence="2" id="KW-1185">Reference proteome</keyword>
<gene>
    <name evidence="1" type="ORF">CW362_30045</name>
</gene>
<evidence type="ECO:0000313" key="2">
    <source>
        <dbReference type="Proteomes" id="UP000236178"/>
    </source>
</evidence>
<dbReference type="RefSeq" id="WP_103552761.1">
    <property type="nucleotide sequence ID" value="NZ_JBHJSK010000012.1"/>
</dbReference>
<evidence type="ECO:0000313" key="1">
    <source>
        <dbReference type="EMBL" id="PKT69356.1"/>
    </source>
</evidence>
<accession>A0A2I0SHF7</accession>
<sequence length="131" mass="14062">MRLDFNPAFCGIDHVKYHGLVRGKHSIAVVQGRGPMTLTLTAIETVSNSESATITVAAGAVSGAVGFDVTKSRTKSMAGSWNVPRGKFGTLNAYPLYKKYSFNVYSKITGRSVGKGTALKAVGYRYEHSAR</sequence>